<dbReference type="InterPro" id="IPR029069">
    <property type="entry name" value="HotDog_dom_sf"/>
</dbReference>
<name>A0A7T0LLA8_9ACTO</name>
<reference evidence="2 3" key="1">
    <citation type="submission" date="2020-11" db="EMBL/GenBank/DDBJ databases">
        <title>Actinomyces sp. ZJ750.</title>
        <authorList>
            <person name="Zhou J."/>
        </authorList>
    </citation>
    <scope>NUCLEOTIDE SEQUENCE [LARGE SCALE GENOMIC DNA]</scope>
    <source>
        <strain evidence="2 3">ZJ750</strain>
    </source>
</reference>
<sequence>MSGPASHPTGGASSCAGADVDPSAIADCLSSVLARLTWESDGVAEVTARATRLLLPALTTLAALRPHLGTWDGIVHRRCRLVPLSGSGEGARSGGGQRRRGGGETDGVDSRPAWLPAARGWRTLTVSLVDGGIEATHWLARHDGGAEARTATASPSAPPLSGADAGEQELLLTPAELAAWARATGDRNALHLVPGAAARAGLEAGEADVVAHGTLLAALSLAVAPAQRVDLPFLAPAVVPPGGLRLRLEPHGDVLSGGGVLLRRR</sequence>
<dbReference type="KEGG" id="arep:ID810_02075"/>
<dbReference type="Proteomes" id="UP000594637">
    <property type="component" value="Chromosome"/>
</dbReference>
<evidence type="ECO:0000313" key="3">
    <source>
        <dbReference type="Proteomes" id="UP000594637"/>
    </source>
</evidence>
<feature type="region of interest" description="Disordered" evidence="1">
    <location>
        <begin position="144"/>
        <end position="164"/>
    </location>
</feature>
<gene>
    <name evidence="2" type="ORF">ID810_02075</name>
</gene>
<keyword evidence="3" id="KW-1185">Reference proteome</keyword>
<feature type="compositionally biased region" description="Gly residues" evidence="1">
    <location>
        <begin position="87"/>
        <end position="96"/>
    </location>
</feature>
<accession>A0A7T0LLA8</accession>
<protein>
    <recommendedName>
        <fullName evidence="4">MaoC-like domain-containing protein</fullName>
    </recommendedName>
</protein>
<evidence type="ECO:0008006" key="4">
    <source>
        <dbReference type="Google" id="ProtNLM"/>
    </source>
</evidence>
<dbReference type="RefSeq" id="WP_166856297.1">
    <property type="nucleotide sequence ID" value="NZ_CP063989.1"/>
</dbReference>
<feature type="region of interest" description="Disordered" evidence="1">
    <location>
        <begin position="85"/>
        <end position="112"/>
    </location>
</feature>
<evidence type="ECO:0000256" key="1">
    <source>
        <dbReference type="SAM" id="MobiDB-lite"/>
    </source>
</evidence>
<organism evidence="2 3">
    <name type="scientific">Actinomyces respiraculi</name>
    <dbReference type="NCBI Taxonomy" id="2744574"/>
    <lineage>
        <taxon>Bacteria</taxon>
        <taxon>Bacillati</taxon>
        <taxon>Actinomycetota</taxon>
        <taxon>Actinomycetes</taxon>
        <taxon>Actinomycetales</taxon>
        <taxon>Actinomycetaceae</taxon>
        <taxon>Actinomyces</taxon>
    </lineage>
</organism>
<dbReference type="AlphaFoldDB" id="A0A7T0LLA8"/>
<evidence type="ECO:0000313" key="2">
    <source>
        <dbReference type="EMBL" id="QPL05790.1"/>
    </source>
</evidence>
<feature type="compositionally biased region" description="Low complexity" evidence="1">
    <location>
        <begin position="147"/>
        <end position="164"/>
    </location>
</feature>
<dbReference type="EMBL" id="CP063989">
    <property type="protein sequence ID" value="QPL05790.1"/>
    <property type="molecule type" value="Genomic_DNA"/>
</dbReference>
<dbReference type="SUPFAM" id="SSF54637">
    <property type="entry name" value="Thioesterase/thiol ester dehydrase-isomerase"/>
    <property type="match status" value="1"/>
</dbReference>
<dbReference type="Gene3D" id="3.10.129.10">
    <property type="entry name" value="Hotdog Thioesterase"/>
    <property type="match status" value="1"/>
</dbReference>
<proteinExistence type="predicted"/>